<dbReference type="SUPFAM" id="SSF47413">
    <property type="entry name" value="lambda repressor-like DNA-binding domains"/>
    <property type="match status" value="1"/>
</dbReference>
<keyword evidence="3" id="KW-1185">Reference proteome</keyword>
<dbReference type="PROSITE" id="PS50943">
    <property type="entry name" value="HTH_CROC1"/>
    <property type="match status" value="1"/>
</dbReference>
<comment type="caution">
    <text evidence="2">The sequence shown here is derived from an EMBL/GenBank/DDBJ whole genome shotgun (WGS) entry which is preliminary data.</text>
</comment>
<dbReference type="AlphaFoldDB" id="A0A0R3LAS3"/>
<evidence type="ECO:0000313" key="2">
    <source>
        <dbReference type="EMBL" id="KRR04731.1"/>
    </source>
</evidence>
<name>A0A0R3LAS3_9BRAD</name>
<dbReference type="CDD" id="cd00093">
    <property type="entry name" value="HTH_XRE"/>
    <property type="match status" value="1"/>
</dbReference>
<gene>
    <name evidence="2" type="ORF">CP49_18690</name>
</gene>
<accession>A0A0R3LAS3</accession>
<dbReference type="InterPro" id="IPR010982">
    <property type="entry name" value="Lambda_DNA-bd_dom_sf"/>
</dbReference>
<protein>
    <recommendedName>
        <fullName evidence="1">HTH cro/C1-type domain-containing protein</fullName>
    </recommendedName>
</protein>
<dbReference type="GO" id="GO:0003677">
    <property type="term" value="F:DNA binding"/>
    <property type="evidence" value="ECO:0007669"/>
    <property type="project" value="InterPro"/>
</dbReference>
<dbReference type="InterPro" id="IPR022452">
    <property type="entry name" value="MqsA"/>
</dbReference>
<dbReference type="Proteomes" id="UP000051913">
    <property type="component" value="Unassembled WGS sequence"/>
</dbReference>
<dbReference type="EMBL" id="LLXX01000122">
    <property type="protein sequence ID" value="KRR04731.1"/>
    <property type="molecule type" value="Genomic_DNA"/>
</dbReference>
<feature type="domain" description="HTH cro/C1-type" evidence="1">
    <location>
        <begin position="74"/>
        <end position="107"/>
    </location>
</feature>
<dbReference type="STRING" id="1518501.CQ10_30990"/>
<evidence type="ECO:0000259" key="1">
    <source>
        <dbReference type="PROSITE" id="PS50943"/>
    </source>
</evidence>
<sequence length="176" mass="19308">MRCKCKNGLMERSVKPEHVEDLGGLVVKVLNAVVVQRCSACGDEMIGIPDVQGLTRAAAMARAQIPERLTGKEVRFIRRALDMKQTDFAAAMDLSAEHVSRWENDHNGVGGASEKLVRHNVCALLSDGACEYDPKAIASMVFVPFPEGGIAPIEMVRVRTTHRTNEEDDTMWSEAA</sequence>
<dbReference type="RefSeq" id="WP_082646124.1">
    <property type="nucleotide sequence ID" value="NZ_LLXX01000122.1"/>
</dbReference>
<evidence type="ECO:0000313" key="3">
    <source>
        <dbReference type="Proteomes" id="UP000051913"/>
    </source>
</evidence>
<reference evidence="2 3" key="1">
    <citation type="submission" date="2014-03" db="EMBL/GenBank/DDBJ databases">
        <title>Bradyrhizobium valentinum sp. nov., isolated from effective nodules of Lupinus mariae-josephae, a lupine endemic of basic-lime soils in Eastern Spain.</title>
        <authorList>
            <person name="Duran D."/>
            <person name="Rey L."/>
            <person name="Navarro A."/>
            <person name="Busquets A."/>
            <person name="Imperial J."/>
            <person name="Ruiz-Argueso T."/>
        </authorList>
    </citation>
    <scope>NUCLEOTIDE SEQUENCE [LARGE SCALE GENOMIC DNA]</scope>
    <source>
        <strain evidence="2 3">LmjM3</strain>
    </source>
</reference>
<proteinExistence type="predicted"/>
<dbReference type="NCBIfam" id="TIGR03830">
    <property type="entry name" value="CxxCG_CxxCG_HTH"/>
    <property type="match status" value="1"/>
</dbReference>
<dbReference type="InterPro" id="IPR001387">
    <property type="entry name" value="Cro/C1-type_HTH"/>
</dbReference>
<organism evidence="2 3">
    <name type="scientific">Bradyrhizobium valentinum</name>
    <dbReference type="NCBI Taxonomy" id="1518501"/>
    <lineage>
        <taxon>Bacteria</taxon>
        <taxon>Pseudomonadati</taxon>
        <taxon>Pseudomonadota</taxon>
        <taxon>Alphaproteobacteria</taxon>
        <taxon>Hyphomicrobiales</taxon>
        <taxon>Nitrobacteraceae</taxon>
        <taxon>Bradyrhizobium</taxon>
    </lineage>
</organism>
<dbReference type="Pfam" id="PF01381">
    <property type="entry name" value="HTH_3"/>
    <property type="match status" value="1"/>
</dbReference>
<dbReference type="Gene3D" id="1.10.260.40">
    <property type="entry name" value="lambda repressor-like DNA-binding domains"/>
    <property type="match status" value="1"/>
</dbReference>